<organism evidence="2">
    <name type="scientific">Bacillus pumilus</name>
    <name type="common">Bacillus mesentericus</name>
    <dbReference type="NCBI Taxonomy" id="1408"/>
    <lineage>
        <taxon>Bacteria</taxon>
        <taxon>Bacillati</taxon>
        <taxon>Bacillota</taxon>
        <taxon>Bacilli</taxon>
        <taxon>Bacillales</taxon>
        <taxon>Bacillaceae</taxon>
        <taxon>Bacillus</taxon>
    </lineage>
</organism>
<gene>
    <name evidence="2" type="primary">p46</name>
    <name evidence="2" type="ORF">SBRMV_046</name>
</gene>
<keyword evidence="1" id="KW-0812">Transmembrane</keyword>
<name>A0A9Q9PCG2_BACPU</name>
<dbReference type="EMBL" id="LR026976">
    <property type="protein sequence ID" value="VCT93331.1"/>
    <property type="molecule type" value="Genomic_DNA"/>
</dbReference>
<feature type="transmembrane region" description="Helical" evidence="1">
    <location>
        <begin position="103"/>
        <end position="132"/>
    </location>
</feature>
<sequence>MKRVEAILKAVSKWYFVGILSVSYSLAIFLIIKKYQVIIDDYQNVLKPFAMTLLPFLILGFMLCWGIKELSVFDSLKKGFLVGLSFFVYLMSFVVVFEYFNQYFHLACVVMLIIPVYWLCLVWLIMLGRLVIELIRVFK</sequence>
<reference evidence="2" key="1">
    <citation type="submission" date="2018-10" db="EMBL/GenBank/DDBJ databases">
        <authorList>
            <person name="Singh K. P."/>
            <person name="Ramachandran G."/>
            <person name="Val-Calvo J."/>
            <person name="Meijer J.J. W."/>
            <person name="Miguel-Arribas A."/>
            <person name="Gago Cordoba C."/>
        </authorList>
    </citation>
    <scope>NUCLEOTIDE SEQUENCE</scope>
    <source>
        <strain evidence="2">1</strain>
        <plasmid evidence="2">p576</plasmid>
    </source>
</reference>
<feature type="transmembrane region" description="Helical" evidence="1">
    <location>
        <begin position="12"/>
        <end position="32"/>
    </location>
</feature>
<protein>
    <submittedName>
        <fullName evidence="2">Uncharacterized protein</fullName>
    </submittedName>
</protein>
<proteinExistence type="predicted"/>
<evidence type="ECO:0000256" key="1">
    <source>
        <dbReference type="SAM" id="Phobius"/>
    </source>
</evidence>
<feature type="transmembrane region" description="Helical" evidence="1">
    <location>
        <begin position="48"/>
        <end position="67"/>
    </location>
</feature>
<feature type="transmembrane region" description="Helical" evidence="1">
    <location>
        <begin position="79"/>
        <end position="97"/>
    </location>
</feature>
<keyword evidence="1" id="KW-1133">Transmembrane helix</keyword>
<accession>A0A9Q9PCG2</accession>
<keyword evidence="1" id="KW-0472">Membrane</keyword>
<evidence type="ECO:0000313" key="2">
    <source>
        <dbReference type="EMBL" id="VCT93331.1"/>
    </source>
</evidence>
<keyword evidence="2" id="KW-0614">Plasmid</keyword>
<geneLocation type="plasmid" evidence="2">
    <name>p576</name>
</geneLocation>
<dbReference type="AlphaFoldDB" id="A0A9Q9PCG2"/>